<name>A0AAD8E640_DIPPU</name>
<evidence type="ECO:0000259" key="1">
    <source>
        <dbReference type="PROSITE" id="PS50181"/>
    </source>
</evidence>
<sequence>MGQVIPYLINNTDRYTDFKMEENLNEDVQAVAQCIPEEIIVNILSYVDASTLLKLRLCCKWWKNLIDKEVWRLKTSRQKYSSLRSVNPRHKLPWFVYYKIFVEDPFEKNLIQNHCGQGNLGGWDVLSSGGNGWRVENPPVGADILPCSEEFENLTSCFATSYHSCSKEQLIKLIDHGFTSWIMDKIQPDIHVSEWIAARFDSGCSYEMKVELLDENNVLIRDFHCREEIKQWQGREWKKVSHVFERYGSGVRFIKFYHGGMDSQFWAGHYGSKMTGACVKLSIPPHIAGYL</sequence>
<dbReference type="SUPFAM" id="SSF49785">
    <property type="entry name" value="Galactose-binding domain-like"/>
    <property type="match status" value="1"/>
</dbReference>
<dbReference type="Pfam" id="PF12937">
    <property type="entry name" value="F-box-like"/>
    <property type="match status" value="1"/>
</dbReference>
<dbReference type="PROSITE" id="PS51114">
    <property type="entry name" value="FBA"/>
    <property type="match status" value="1"/>
</dbReference>
<dbReference type="SUPFAM" id="SSF81383">
    <property type="entry name" value="F-box domain"/>
    <property type="match status" value="1"/>
</dbReference>
<dbReference type="Gene3D" id="1.20.1280.50">
    <property type="match status" value="1"/>
</dbReference>
<comment type="caution">
    <text evidence="3">The sequence shown here is derived from an EMBL/GenBank/DDBJ whole genome shotgun (WGS) entry which is preliminary data.</text>
</comment>
<dbReference type="Gene3D" id="2.60.120.260">
    <property type="entry name" value="Galactose-binding domain-like"/>
    <property type="match status" value="1"/>
</dbReference>
<evidence type="ECO:0000313" key="3">
    <source>
        <dbReference type="EMBL" id="KAJ9578680.1"/>
    </source>
</evidence>
<dbReference type="InterPro" id="IPR007397">
    <property type="entry name" value="F-box-assoc_dom"/>
</dbReference>
<protein>
    <submittedName>
        <fullName evidence="3">Uncharacterized protein</fullName>
    </submittedName>
</protein>
<dbReference type="GO" id="GO:0036503">
    <property type="term" value="P:ERAD pathway"/>
    <property type="evidence" value="ECO:0007669"/>
    <property type="project" value="TreeGrafter"/>
</dbReference>
<proteinExistence type="predicted"/>
<gene>
    <name evidence="3" type="ORF">L9F63_005104</name>
</gene>
<dbReference type="GO" id="GO:0061630">
    <property type="term" value="F:ubiquitin protein ligase activity"/>
    <property type="evidence" value="ECO:0007669"/>
    <property type="project" value="TreeGrafter"/>
</dbReference>
<dbReference type="AlphaFoldDB" id="A0AAD8E640"/>
<reference evidence="3" key="2">
    <citation type="submission" date="2023-05" db="EMBL/GenBank/DDBJ databases">
        <authorList>
            <person name="Fouks B."/>
        </authorList>
    </citation>
    <scope>NUCLEOTIDE SEQUENCE</scope>
    <source>
        <strain evidence="3">Stay&amp;Tobe</strain>
        <tissue evidence="3">Testes</tissue>
    </source>
</reference>
<reference evidence="3" key="1">
    <citation type="journal article" date="2023" name="IScience">
        <title>Live-bearing cockroach genome reveals convergent evolutionary mechanisms linked to viviparity in insects and beyond.</title>
        <authorList>
            <person name="Fouks B."/>
            <person name="Harrison M.C."/>
            <person name="Mikhailova A.A."/>
            <person name="Marchal E."/>
            <person name="English S."/>
            <person name="Carruthers M."/>
            <person name="Jennings E.C."/>
            <person name="Chiamaka E.L."/>
            <person name="Frigard R.A."/>
            <person name="Pippel M."/>
            <person name="Attardo G.M."/>
            <person name="Benoit J.B."/>
            <person name="Bornberg-Bauer E."/>
            <person name="Tobe S.S."/>
        </authorList>
    </citation>
    <scope>NUCLEOTIDE SEQUENCE</scope>
    <source>
        <strain evidence="3">Stay&amp;Tobe</strain>
    </source>
</reference>
<dbReference type="EMBL" id="JASPKZ010008865">
    <property type="protein sequence ID" value="KAJ9578680.1"/>
    <property type="molecule type" value="Genomic_DNA"/>
</dbReference>
<evidence type="ECO:0000313" key="4">
    <source>
        <dbReference type="Proteomes" id="UP001233999"/>
    </source>
</evidence>
<dbReference type="GO" id="GO:0031146">
    <property type="term" value="P:SCF-dependent proteasomal ubiquitin-dependent protein catabolic process"/>
    <property type="evidence" value="ECO:0007669"/>
    <property type="project" value="TreeGrafter"/>
</dbReference>
<dbReference type="SMART" id="SM01198">
    <property type="entry name" value="FBA"/>
    <property type="match status" value="1"/>
</dbReference>
<dbReference type="GO" id="GO:0006516">
    <property type="term" value="P:glycoprotein catabolic process"/>
    <property type="evidence" value="ECO:0007669"/>
    <property type="project" value="TreeGrafter"/>
</dbReference>
<organism evidence="3 4">
    <name type="scientific">Diploptera punctata</name>
    <name type="common">Pacific beetle cockroach</name>
    <dbReference type="NCBI Taxonomy" id="6984"/>
    <lineage>
        <taxon>Eukaryota</taxon>
        <taxon>Metazoa</taxon>
        <taxon>Ecdysozoa</taxon>
        <taxon>Arthropoda</taxon>
        <taxon>Hexapoda</taxon>
        <taxon>Insecta</taxon>
        <taxon>Pterygota</taxon>
        <taxon>Neoptera</taxon>
        <taxon>Polyneoptera</taxon>
        <taxon>Dictyoptera</taxon>
        <taxon>Blattodea</taxon>
        <taxon>Blaberoidea</taxon>
        <taxon>Blaberidae</taxon>
        <taxon>Diplopterinae</taxon>
        <taxon>Diploptera</taxon>
    </lineage>
</organism>
<accession>A0AAD8E640</accession>
<dbReference type="InterPro" id="IPR036047">
    <property type="entry name" value="F-box-like_dom_sf"/>
</dbReference>
<dbReference type="SMART" id="SM00256">
    <property type="entry name" value="FBOX"/>
    <property type="match status" value="1"/>
</dbReference>
<feature type="domain" description="FBA" evidence="2">
    <location>
        <begin position="100"/>
        <end position="283"/>
    </location>
</feature>
<dbReference type="InterPro" id="IPR001810">
    <property type="entry name" value="F-box_dom"/>
</dbReference>
<dbReference type="GO" id="GO:0019005">
    <property type="term" value="C:SCF ubiquitin ligase complex"/>
    <property type="evidence" value="ECO:0007669"/>
    <property type="project" value="TreeGrafter"/>
</dbReference>
<dbReference type="InterPro" id="IPR008979">
    <property type="entry name" value="Galactose-bd-like_sf"/>
</dbReference>
<dbReference type="Pfam" id="PF04300">
    <property type="entry name" value="FBA"/>
    <property type="match status" value="1"/>
</dbReference>
<dbReference type="InterPro" id="IPR039752">
    <property type="entry name" value="F-box_only"/>
</dbReference>
<keyword evidence="4" id="KW-1185">Reference proteome</keyword>
<dbReference type="PANTHER" id="PTHR12125">
    <property type="entry name" value="F-BOX ONLY PROTEIN 6-LIKE PROTEIN"/>
    <property type="match status" value="1"/>
</dbReference>
<dbReference type="GO" id="GO:0005737">
    <property type="term" value="C:cytoplasm"/>
    <property type="evidence" value="ECO:0007669"/>
    <property type="project" value="TreeGrafter"/>
</dbReference>
<dbReference type="PROSITE" id="PS50181">
    <property type="entry name" value="FBOX"/>
    <property type="match status" value="1"/>
</dbReference>
<dbReference type="FunFam" id="2.60.120.260:FF:000012">
    <property type="entry name" value="F-box only protein 2"/>
    <property type="match status" value="1"/>
</dbReference>
<dbReference type="Proteomes" id="UP001233999">
    <property type="component" value="Unassembled WGS sequence"/>
</dbReference>
<dbReference type="PANTHER" id="PTHR12125:SF5">
    <property type="entry name" value="F-BOX DOMAIN-CONTAINING PROTEIN"/>
    <property type="match status" value="1"/>
</dbReference>
<feature type="domain" description="F-box" evidence="1">
    <location>
        <begin position="29"/>
        <end position="74"/>
    </location>
</feature>
<evidence type="ECO:0000259" key="2">
    <source>
        <dbReference type="PROSITE" id="PS51114"/>
    </source>
</evidence>